<evidence type="ECO:0000256" key="2">
    <source>
        <dbReference type="ARBA" id="ARBA00005386"/>
    </source>
</evidence>
<dbReference type="Pfam" id="PF00515">
    <property type="entry name" value="TPR_1"/>
    <property type="match status" value="3"/>
</dbReference>
<dbReference type="OrthoDB" id="101857at2"/>
<evidence type="ECO:0000256" key="1">
    <source>
        <dbReference type="ARBA" id="ARBA00004922"/>
    </source>
</evidence>
<dbReference type="InterPro" id="IPR019734">
    <property type="entry name" value="TPR_rpt"/>
</dbReference>
<dbReference type="Gene3D" id="1.25.40.10">
    <property type="entry name" value="Tetratricopeptide repeat domain"/>
    <property type="match status" value="3"/>
</dbReference>
<dbReference type="RefSeq" id="WP_106228743.1">
    <property type="nucleotide sequence ID" value="NZ_PVTV01000018.1"/>
</dbReference>
<proteinExistence type="inferred from homology"/>
<feature type="repeat" description="TPR" evidence="8">
    <location>
        <begin position="96"/>
        <end position="129"/>
    </location>
</feature>
<dbReference type="Pfam" id="PF13844">
    <property type="entry name" value="Glyco_transf_41"/>
    <property type="match status" value="2"/>
</dbReference>
<accession>A0A2T0XBN4</accession>
<dbReference type="SUPFAM" id="SSF53756">
    <property type="entry name" value="UDP-Glycosyltransferase/glycogen phosphorylase"/>
    <property type="match status" value="1"/>
</dbReference>
<comment type="similarity">
    <text evidence="2">Belongs to the glycosyltransferase 41 family. O-GlcNAc transferase subfamily.</text>
</comment>
<feature type="domain" description="O-GlcNAc transferase C-terminal" evidence="9">
    <location>
        <begin position="311"/>
        <end position="469"/>
    </location>
</feature>
<gene>
    <name evidence="10" type="ORF">BCM14_2926</name>
</gene>
<keyword evidence="4" id="KW-0328">Glycosyltransferase</keyword>
<dbReference type="AlphaFoldDB" id="A0A2T0XBN4"/>
<evidence type="ECO:0000259" key="9">
    <source>
        <dbReference type="Pfam" id="PF13844"/>
    </source>
</evidence>
<evidence type="ECO:0000313" key="11">
    <source>
        <dbReference type="Proteomes" id="UP000238308"/>
    </source>
</evidence>
<feature type="repeat" description="TPR" evidence="8">
    <location>
        <begin position="62"/>
        <end position="95"/>
    </location>
</feature>
<dbReference type="Proteomes" id="UP000238308">
    <property type="component" value="Unassembled WGS sequence"/>
</dbReference>
<comment type="pathway">
    <text evidence="1">Protein modification; protein glycosylation.</text>
</comment>
<evidence type="ECO:0000256" key="8">
    <source>
        <dbReference type="PROSITE-ProRule" id="PRU00339"/>
    </source>
</evidence>
<dbReference type="PANTHER" id="PTHR44998:SF1">
    <property type="entry name" value="UDP-N-ACETYLGLUCOSAMINE--PEPTIDE N-ACETYLGLUCOSAMINYLTRANSFERASE 110 KDA SUBUNIT"/>
    <property type="match status" value="1"/>
</dbReference>
<feature type="repeat" description="TPR" evidence="8">
    <location>
        <begin position="28"/>
        <end position="61"/>
    </location>
</feature>
<dbReference type="EMBL" id="PVTV01000018">
    <property type="protein sequence ID" value="PRY96304.1"/>
    <property type="molecule type" value="Genomic_DNA"/>
</dbReference>
<evidence type="ECO:0000256" key="4">
    <source>
        <dbReference type="ARBA" id="ARBA00022676"/>
    </source>
</evidence>
<feature type="repeat" description="TPR" evidence="8">
    <location>
        <begin position="164"/>
        <end position="197"/>
    </location>
</feature>
<dbReference type="UniPathway" id="UPA00378"/>
<keyword evidence="6" id="KW-0677">Repeat</keyword>
<keyword evidence="5 10" id="KW-0808">Transferase</keyword>
<dbReference type="SUPFAM" id="SSF48452">
    <property type="entry name" value="TPR-like"/>
    <property type="match status" value="1"/>
</dbReference>
<organism evidence="10 11">
    <name type="scientific">Jezberella montanilacus</name>
    <dbReference type="NCBI Taxonomy" id="323426"/>
    <lineage>
        <taxon>Bacteria</taxon>
        <taxon>Pseudomonadati</taxon>
        <taxon>Pseudomonadota</taxon>
        <taxon>Betaproteobacteria</taxon>
        <taxon>Burkholderiales</taxon>
        <taxon>Alcaligenaceae</taxon>
        <taxon>Jezberella</taxon>
    </lineage>
</organism>
<protein>
    <recommendedName>
        <fullName evidence="3">protein O-GlcNAc transferase</fullName>
        <ecNumber evidence="3">2.4.1.255</ecNumber>
    </recommendedName>
</protein>
<dbReference type="InterPro" id="IPR011990">
    <property type="entry name" value="TPR-like_helical_dom_sf"/>
</dbReference>
<reference evidence="10 11" key="1">
    <citation type="submission" date="2018-03" db="EMBL/GenBank/DDBJ databases">
        <title>Genomic Encyclopedia of Type Strains, Phase III (KMG-III): the genomes of soil and plant-associated and newly described type strains.</title>
        <authorList>
            <person name="Whitman W."/>
        </authorList>
    </citation>
    <scope>NUCLEOTIDE SEQUENCE [LARGE SCALE GENOMIC DNA]</scope>
    <source>
        <strain evidence="10 11">MWH-P2sevCIIIb</strain>
    </source>
</reference>
<keyword evidence="11" id="KW-1185">Reference proteome</keyword>
<name>A0A2T0XBN4_9BURK</name>
<dbReference type="PROSITE" id="PS50005">
    <property type="entry name" value="TPR"/>
    <property type="match status" value="5"/>
</dbReference>
<dbReference type="Gene3D" id="3.40.50.2000">
    <property type="entry name" value="Glycogen Phosphorylase B"/>
    <property type="match status" value="1"/>
</dbReference>
<evidence type="ECO:0000256" key="3">
    <source>
        <dbReference type="ARBA" id="ARBA00011970"/>
    </source>
</evidence>
<dbReference type="PROSITE" id="PS50293">
    <property type="entry name" value="TPR_REGION"/>
    <property type="match status" value="1"/>
</dbReference>
<evidence type="ECO:0000313" key="10">
    <source>
        <dbReference type="EMBL" id="PRY96304.1"/>
    </source>
</evidence>
<dbReference type="InterPro" id="IPR029489">
    <property type="entry name" value="OGT/SEC/SPY_C"/>
</dbReference>
<feature type="repeat" description="TPR" evidence="8">
    <location>
        <begin position="130"/>
        <end position="163"/>
    </location>
</feature>
<dbReference type="GO" id="GO:0097363">
    <property type="term" value="F:protein O-acetylglucosaminyltransferase activity"/>
    <property type="evidence" value="ECO:0007669"/>
    <property type="project" value="UniProtKB-EC"/>
</dbReference>
<feature type="domain" description="O-GlcNAc transferase C-terminal" evidence="9">
    <location>
        <begin position="473"/>
        <end position="657"/>
    </location>
</feature>
<evidence type="ECO:0000256" key="7">
    <source>
        <dbReference type="ARBA" id="ARBA00022803"/>
    </source>
</evidence>
<dbReference type="Gene3D" id="3.40.50.11380">
    <property type="match status" value="1"/>
</dbReference>
<evidence type="ECO:0000256" key="6">
    <source>
        <dbReference type="ARBA" id="ARBA00022737"/>
    </source>
</evidence>
<dbReference type="SMART" id="SM00028">
    <property type="entry name" value="TPR"/>
    <property type="match status" value="6"/>
</dbReference>
<comment type="caution">
    <text evidence="10">The sequence shown here is derived from an EMBL/GenBank/DDBJ whole genome shotgun (WGS) entry which is preliminary data.</text>
</comment>
<dbReference type="PANTHER" id="PTHR44998">
    <property type="match status" value="1"/>
</dbReference>
<evidence type="ECO:0000256" key="5">
    <source>
        <dbReference type="ARBA" id="ARBA00022679"/>
    </source>
</evidence>
<dbReference type="EC" id="2.4.1.255" evidence="3"/>
<dbReference type="Pfam" id="PF14559">
    <property type="entry name" value="TPR_19"/>
    <property type="match status" value="1"/>
</dbReference>
<sequence>MPAVPNPPTDNDLSSEEKQKLLLKQIQSLQKLQTAFELHQKGQYEQAREFYETVIEADPNHFDALQLLGALTSQTGDYERAIECLTAAIKIEPTFAEGYNNRACAYRSLKKYEEAQADFNHAIALKPFYLDAYYNQANLLHELKQFDDALNSFNQVITVKPDYALAHFGRGNVFHETKQYEQALECYELAITHQPNYPEAYNNASMVLVDQRQWAAAIAVGSNALSLRPNYDFLRGILQHAKMNICDWGDYAASIKEIVSRIESGEKTCSPFGLLGLVDDPVIQQRCAAIYTQSKFPANDVLGEIPQRPRSSKIRIGYYSTEFHNHATAYLIAEFFELHNKEQFELIAFSLGLNKQDEMRARLSASFDQFIDVSDQTDLDIAKLSRALQIDIAVDLKGYTADRRTGIFAFRAAPIQVSYLGYPGSMGADYIDYIIADRVVISEAASQYYSEKIVYLPHSYQVNDRQRAIAKKVFTRAEAGLPEKGFIFCCFNKNYKITPDTFDSWMRILKATEGSVLWLFQGDPAASENLKAEAQNRGVSSERLVFAKEIPLAEHLARHHLADLFLDTLPYNAHTTASDALWVGLPVLTLIGSSFASRVSASLLTAIGLPELITSTVADYEALAIELSQDPAKLQTLKQKLSNNKLTMPLFDTPDITNHIEAAYLQMMTRYWDDLDPANIVIEPNTAEG</sequence>
<keyword evidence="7 8" id="KW-0802">TPR repeat</keyword>